<feature type="binding site" evidence="9">
    <location>
        <position position="10"/>
    </location>
    <ligand>
        <name>substrate</name>
    </ligand>
</feature>
<dbReference type="Proteomes" id="UP000282483">
    <property type="component" value="Chromosome"/>
</dbReference>
<protein>
    <recommendedName>
        <fullName evidence="9">Phosphopantetheine adenylyltransferase</fullName>
        <ecNumber evidence="9">2.7.7.3</ecNumber>
    </recommendedName>
    <alternativeName>
        <fullName evidence="9">Dephospho-CoA pyrophosphorylase</fullName>
    </alternativeName>
    <alternativeName>
        <fullName evidence="9">Pantetheine-phosphate adenylyltransferase</fullName>
        <shortName evidence="9">PPAT</shortName>
    </alternativeName>
</protein>
<evidence type="ECO:0000256" key="8">
    <source>
        <dbReference type="ARBA" id="ARBA00029346"/>
    </source>
</evidence>
<dbReference type="EC" id="2.7.7.3" evidence="9"/>
<keyword evidence="5 9" id="KW-0067">ATP-binding</keyword>
<dbReference type="PANTHER" id="PTHR21342:SF1">
    <property type="entry name" value="PHOSPHOPANTETHEINE ADENYLYLTRANSFERASE"/>
    <property type="match status" value="1"/>
</dbReference>
<feature type="binding site" evidence="9">
    <location>
        <position position="18"/>
    </location>
    <ligand>
        <name>ATP</name>
        <dbReference type="ChEBI" id="CHEBI:30616"/>
    </ligand>
</feature>
<accession>A0A2Z5UUS1</accession>
<feature type="site" description="Transition state stabilizer" evidence="9">
    <location>
        <position position="18"/>
    </location>
</feature>
<keyword evidence="6 9" id="KW-0460">Magnesium</keyword>
<evidence type="ECO:0000256" key="1">
    <source>
        <dbReference type="ARBA" id="ARBA00022490"/>
    </source>
</evidence>
<dbReference type="GO" id="GO:0004595">
    <property type="term" value="F:pantetheine-phosphate adenylyltransferase activity"/>
    <property type="evidence" value="ECO:0007669"/>
    <property type="project" value="UniProtKB-UniRule"/>
</dbReference>
<gene>
    <name evidence="9 11" type="primary">coaD</name>
    <name evidence="11" type="ORF">RVIR1_07450</name>
</gene>
<dbReference type="GO" id="GO:0015937">
    <property type="term" value="P:coenzyme A biosynthetic process"/>
    <property type="evidence" value="ECO:0007669"/>
    <property type="project" value="UniProtKB-UniRule"/>
</dbReference>
<feature type="domain" description="Cytidyltransferase-like" evidence="10">
    <location>
        <begin position="6"/>
        <end position="134"/>
    </location>
</feature>
<dbReference type="InterPro" id="IPR014729">
    <property type="entry name" value="Rossmann-like_a/b/a_fold"/>
</dbReference>
<feature type="binding site" evidence="9">
    <location>
        <begin position="89"/>
        <end position="91"/>
    </location>
    <ligand>
        <name>ATP</name>
        <dbReference type="ChEBI" id="CHEBI:30616"/>
    </ligand>
</feature>
<comment type="subunit">
    <text evidence="9">Homohexamer.</text>
</comment>
<evidence type="ECO:0000256" key="4">
    <source>
        <dbReference type="ARBA" id="ARBA00022741"/>
    </source>
</evidence>
<dbReference type="InterPro" id="IPR001980">
    <property type="entry name" value="PPAT"/>
</dbReference>
<dbReference type="GO" id="GO:0005524">
    <property type="term" value="F:ATP binding"/>
    <property type="evidence" value="ECO:0007669"/>
    <property type="project" value="UniProtKB-KW"/>
</dbReference>
<dbReference type="AlphaFoldDB" id="A0A2Z5UUS1"/>
<evidence type="ECO:0000313" key="12">
    <source>
        <dbReference type="Proteomes" id="UP000282483"/>
    </source>
</evidence>
<dbReference type="PRINTS" id="PR01020">
    <property type="entry name" value="LPSBIOSNTHSS"/>
</dbReference>
<reference evidence="11 12" key="1">
    <citation type="submission" date="2017-03" db="EMBL/GenBank/DDBJ databases">
        <title>The genome sequence of Candidatus Rickettsiella viridis.</title>
        <authorList>
            <person name="Nikoh N."/>
            <person name="Tsuchida T."/>
            <person name="Yamaguchi K."/>
            <person name="Maeda T."/>
            <person name="Shigenobu S."/>
            <person name="Fukatsu T."/>
        </authorList>
    </citation>
    <scope>NUCLEOTIDE SEQUENCE [LARGE SCALE GENOMIC DNA]</scope>
    <source>
        <strain evidence="11 12">Ap-RA04</strain>
    </source>
</reference>
<keyword evidence="2 9" id="KW-0808">Transferase</keyword>
<dbReference type="PANTHER" id="PTHR21342">
    <property type="entry name" value="PHOSPHOPANTETHEINE ADENYLYLTRANSFERASE"/>
    <property type="match status" value="1"/>
</dbReference>
<evidence type="ECO:0000256" key="6">
    <source>
        <dbReference type="ARBA" id="ARBA00022842"/>
    </source>
</evidence>
<keyword evidence="3 9" id="KW-0548">Nucleotidyltransferase</keyword>
<dbReference type="HAMAP" id="MF_00151">
    <property type="entry name" value="PPAT_bact"/>
    <property type="match status" value="1"/>
</dbReference>
<comment type="function">
    <text evidence="9">Reversibly transfers an adenylyl group from ATP to 4'-phosphopantetheine, yielding dephospho-CoA (dPCoA) and pyrophosphate.</text>
</comment>
<feature type="binding site" evidence="9">
    <location>
        <begin position="10"/>
        <end position="11"/>
    </location>
    <ligand>
        <name>ATP</name>
        <dbReference type="ChEBI" id="CHEBI:30616"/>
    </ligand>
</feature>
<keyword evidence="12" id="KW-1185">Reference proteome</keyword>
<evidence type="ECO:0000256" key="9">
    <source>
        <dbReference type="HAMAP-Rule" id="MF_00151"/>
    </source>
</evidence>
<dbReference type="Gene3D" id="3.40.50.620">
    <property type="entry name" value="HUPs"/>
    <property type="match status" value="1"/>
</dbReference>
<dbReference type="NCBIfam" id="TIGR01510">
    <property type="entry name" value="coaD_prev_kdtB"/>
    <property type="match status" value="1"/>
</dbReference>
<evidence type="ECO:0000256" key="5">
    <source>
        <dbReference type="ARBA" id="ARBA00022840"/>
    </source>
</evidence>
<feature type="binding site" evidence="9">
    <location>
        <position position="99"/>
    </location>
    <ligand>
        <name>ATP</name>
        <dbReference type="ChEBI" id="CHEBI:30616"/>
    </ligand>
</feature>
<keyword evidence="4 9" id="KW-0547">Nucleotide-binding</keyword>
<evidence type="ECO:0000259" key="10">
    <source>
        <dbReference type="Pfam" id="PF01467"/>
    </source>
</evidence>
<feature type="binding site" evidence="9">
    <location>
        <position position="42"/>
    </location>
    <ligand>
        <name>substrate</name>
    </ligand>
</feature>
<dbReference type="OrthoDB" id="9806661at2"/>
<dbReference type="KEGG" id="rvi:RVIR1_07450"/>
<dbReference type="InterPro" id="IPR004821">
    <property type="entry name" value="Cyt_trans-like"/>
</dbReference>
<comment type="cofactor">
    <cofactor evidence="9">
        <name>Mg(2+)</name>
        <dbReference type="ChEBI" id="CHEBI:18420"/>
    </cofactor>
</comment>
<comment type="catalytic activity">
    <reaction evidence="8 9">
        <text>(R)-4'-phosphopantetheine + ATP + H(+) = 3'-dephospho-CoA + diphosphate</text>
        <dbReference type="Rhea" id="RHEA:19801"/>
        <dbReference type="ChEBI" id="CHEBI:15378"/>
        <dbReference type="ChEBI" id="CHEBI:30616"/>
        <dbReference type="ChEBI" id="CHEBI:33019"/>
        <dbReference type="ChEBI" id="CHEBI:57328"/>
        <dbReference type="ChEBI" id="CHEBI:61723"/>
        <dbReference type="EC" id="2.7.7.3"/>
    </reaction>
</comment>
<organism evidence="11 12">
    <name type="scientific">Candidatus Rickettsiella viridis</name>
    <dbReference type="NCBI Taxonomy" id="676208"/>
    <lineage>
        <taxon>Bacteria</taxon>
        <taxon>Pseudomonadati</taxon>
        <taxon>Pseudomonadota</taxon>
        <taxon>Gammaproteobacteria</taxon>
        <taxon>Legionellales</taxon>
        <taxon>Coxiellaceae</taxon>
        <taxon>Rickettsiella</taxon>
    </lineage>
</organism>
<dbReference type="RefSeq" id="WP_126322705.1">
    <property type="nucleotide sequence ID" value="NZ_AP018005.1"/>
</dbReference>
<evidence type="ECO:0000256" key="2">
    <source>
        <dbReference type="ARBA" id="ARBA00022679"/>
    </source>
</evidence>
<comment type="pathway">
    <text evidence="9">Cofactor biosynthesis; coenzyme A biosynthesis; CoA from (R)-pantothenate: step 4/5.</text>
</comment>
<dbReference type="SUPFAM" id="SSF52374">
    <property type="entry name" value="Nucleotidylyl transferase"/>
    <property type="match status" value="1"/>
</dbReference>
<comment type="similarity">
    <text evidence="9">Belongs to the bacterial CoaD family.</text>
</comment>
<dbReference type="Pfam" id="PF01467">
    <property type="entry name" value="CTP_transf_like"/>
    <property type="match status" value="1"/>
</dbReference>
<name>A0A2Z5UUS1_9COXI</name>
<dbReference type="NCBIfam" id="TIGR00125">
    <property type="entry name" value="cyt_tran_rel"/>
    <property type="match status" value="1"/>
</dbReference>
<keyword evidence="7 9" id="KW-0173">Coenzyme A biosynthesis</keyword>
<evidence type="ECO:0000256" key="7">
    <source>
        <dbReference type="ARBA" id="ARBA00022993"/>
    </source>
</evidence>
<dbReference type="UniPathway" id="UPA00241">
    <property type="reaction ID" value="UER00355"/>
</dbReference>
<proteinExistence type="inferred from homology"/>
<sequence length="163" mass="18247">MNKTVIYPGTFDPLTNGHFDLAQRASRLFERVIVAVAKNPSKTPLFDLNKRIELAKEALKGLSNVEVTGFEGLLIDCARQHQAHVILRGLRAVSDFEYEFQLASMNRNMMPELETLFLTPAEQHSFISANLVREIAKLGGNVTQFVPAIVAQALTKLNHNMKK</sequence>
<dbReference type="GO" id="GO:0005737">
    <property type="term" value="C:cytoplasm"/>
    <property type="evidence" value="ECO:0007669"/>
    <property type="project" value="UniProtKB-SubCell"/>
</dbReference>
<keyword evidence="1 9" id="KW-0963">Cytoplasm</keyword>
<feature type="binding site" evidence="9">
    <location>
        <position position="74"/>
    </location>
    <ligand>
        <name>substrate</name>
    </ligand>
</feature>
<feature type="binding site" evidence="9">
    <location>
        <begin position="124"/>
        <end position="130"/>
    </location>
    <ligand>
        <name>ATP</name>
        <dbReference type="ChEBI" id="CHEBI:30616"/>
    </ligand>
</feature>
<evidence type="ECO:0000313" key="11">
    <source>
        <dbReference type="EMBL" id="BBB15234.1"/>
    </source>
</evidence>
<comment type="subcellular location">
    <subcellularLocation>
        <location evidence="9">Cytoplasm</location>
    </subcellularLocation>
</comment>
<dbReference type="EMBL" id="AP018005">
    <property type="protein sequence ID" value="BBB15234.1"/>
    <property type="molecule type" value="Genomic_DNA"/>
</dbReference>
<feature type="binding site" evidence="9">
    <location>
        <position position="88"/>
    </location>
    <ligand>
        <name>substrate</name>
    </ligand>
</feature>
<dbReference type="CDD" id="cd02163">
    <property type="entry name" value="PPAT"/>
    <property type="match status" value="1"/>
</dbReference>
<evidence type="ECO:0000256" key="3">
    <source>
        <dbReference type="ARBA" id="ARBA00022695"/>
    </source>
</evidence>